<keyword evidence="4 7" id="KW-0812">Transmembrane</keyword>
<feature type="transmembrane region" description="Helical" evidence="7">
    <location>
        <begin position="211"/>
        <end position="232"/>
    </location>
</feature>
<keyword evidence="2 7" id="KW-0813">Transport</keyword>
<gene>
    <name evidence="9" type="ORF">HNR59_004125</name>
</gene>
<feature type="domain" description="ABC transmembrane type-1" evidence="8">
    <location>
        <begin position="90"/>
        <end position="274"/>
    </location>
</feature>
<evidence type="ECO:0000256" key="3">
    <source>
        <dbReference type="ARBA" id="ARBA00022475"/>
    </source>
</evidence>
<evidence type="ECO:0000256" key="1">
    <source>
        <dbReference type="ARBA" id="ARBA00004651"/>
    </source>
</evidence>
<dbReference type="Gene3D" id="1.10.3720.10">
    <property type="entry name" value="MetI-like"/>
    <property type="match status" value="1"/>
</dbReference>
<feature type="transmembrane region" description="Helical" evidence="7">
    <location>
        <begin position="252"/>
        <end position="274"/>
    </location>
</feature>
<dbReference type="PANTHER" id="PTHR43386:SF6">
    <property type="entry name" value="ABC TRANSPORTER PERMEASE PROTEIN"/>
    <property type="match status" value="1"/>
</dbReference>
<evidence type="ECO:0000256" key="2">
    <source>
        <dbReference type="ARBA" id="ARBA00022448"/>
    </source>
</evidence>
<reference evidence="9 10" key="1">
    <citation type="submission" date="2020-08" db="EMBL/GenBank/DDBJ databases">
        <title>Genomic Encyclopedia of Type Strains, Phase IV (KMG-IV): sequencing the most valuable type-strain genomes for metagenomic binning, comparative biology and taxonomic classification.</title>
        <authorList>
            <person name="Goeker M."/>
        </authorList>
    </citation>
    <scope>NUCLEOTIDE SEQUENCE [LARGE SCALE GENOMIC DNA]</scope>
    <source>
        <strain evidence="9 10">DSM 11099</strain>
    </source>
</reference>
<organism evidence="9 10">
    <name type="scientific">Aquamicrobium lusatiense</name>
    <dbReference type="NCBI Taxonomy" id="89772"/>
    <lineage>
        <taxon>Bacteria</taxon>
        <taxon>Pseudomonadati</taxon>
        <taxon>Pseudomonadota</taxon>
        <taxon>Alphaproteobacteria</taxon>
        <taxon>Hyphomicrobiales</taxon>
        <taxon>Phyllobacteriaceae</taxon>
        <taxon>Aquamicrobium</taxon>
    </lineage>
</organism>
<keyword evidence="3" id="KW-1003">Cell membrane</keyword>
<dbReference type="GO" id="GO:0055085">
    <property type="term" value="P:transmembrane transport"/>
    <property type="evidence" value="ECO:0007669"/>
    <property type="project" value="InterPro"/>
</dbReference>
<dbReference type="EMBL" id="JACHEU010000009">
    <property type="protein sequence ID" value="MBB6014729.1"/>
    <property type="molecule type" value="Genomic_DNA"/>
</dbReference>
<comment type="subcellular location">
    <subcellularLocation>
        <location evidence="1 7">Cell membrane</location>
        <topology evidence="1 7">Multi-pass membrane protein</topology>
    </subcellularLocation>
</comment>
<comment type="caution">
    <text evidence="9">The sequence shown here is derived from an EMBL/GenBank/DDBJ whole genome shotgun (WGS) entry which is preliminary data.</text>
</comment>
<dbReference type="InterPro" id="IPR050366">
    <property type="entry name" value="BP-dependent_transpt_permease"/>
</dbReference>
<sequence>MSFQTTETAGRRNTKAFFVLWHNKLAFLCIAILLVIIITSLIAPWLVDGSVTQIRPRMRLQAPSELALFGTDAMGRDVFGLTLQGTKTSLLVGLLTAIAAGVLGTIIGLVTGYFRRVDGVMMRVMDAIMAIPNILFAVAVVSLLGASVTTIVSALAFNEIPRVVRLVRSVVLSVREEPYVKAALGMSIPTPLILIRHILPNCIAPLTVQITYIFAAAILSEAVLGFLGVGFPQGTPTWGNVLAEGRAVFSRAPWTIIAPGLMLALTVMAVNLLGDNLRDRLDPRLSRTMRVSS</sequence>
<protein>
    <submittedName>
        <fullName evidence="9">Peptide/nickel transport system permease protein</fullName>
    </submittedName>
</protein>
<feature type="transmembrane region" description="Helical" evidence="7">
    <location>
        <begin position="178"/>
        <end position="199"/>
    </location>
</feature>
<evidence type="ECO:0000313" key="9">
    <source>
        <dbReference type="EMBL" id="MBB6014729.1"/>
    </source>
</evidence>
<feature type="transmembrane region" description="Helical" evidence="7">
    <location>
        <begin position="25"/>
        <end position="47"/>
    </location>
</feature>
<dbReference type="PROSITE" id="PS50928">
    <property type="entry name" value="ABC_TM1"/>
    <property type="match status" value="1"/>
</dbReference>
<dbReference type="RefSeq" id="WP_183833125.1">
    <property type="nucleotide sequence ID" value="NZ_JACHEU010000009.1"/>
</dbReference>
<dbReference type="PANTHER" id="PTHR43386">
    <property type="entry name" value="OLIGOPEPTIDE TRANSPORT SYSTEM PERMEASE PROTEIN APPC"/>
    <property type="match status" value="1"/>
</dbReference>
<dbReference type="InterPro" id="IPR025966">
    <property type="entry name" value="OppC_N"/>
</dbReference>
<dbReference type="InterPro" id="IPR035906">
    <property type="entry name" value="MetI-like_sf"/>
</dbReference>
<dbReference type="Pfam" id="PF12911">
    <property type="entry name" value="OppC_N"/>
    <property type="match status" value="1"/>
</dbReference>
<dbReference type="InterPro" id="IPR000515">
    <property type="entry name" value="MetI-like"/>
</dbReference>
<evidence type="ECO:0000313" key="10">
    <source>
        <dbReference type="Proteomes" id="UP000533306"/>
    </source>
</evidence>
<feature type="transmembrane region" description="Helical" evidence="7">
    <location>
        <begin position="134"/>
        <end position="158"/>
    </location>
</feature>
<proteinExistence type="inferred from homology"/>
<keyword evidence="10" id="KW-1185">Reference proteome</keyword>
<name>A0A7W9S7H4_9HYPH</name>
<dbReference type="CDD" id="cd06261">
    <property type="entry name" value="TM_PBP2"/>
    <property type="match status" value="1"/>
</dbReference>
<dbReference type="SUPFAM" id="SSF161098">
    <property type="entry name" value="MetI-like"/>
    <property type="match status" value="1"/>
</dbReference>
<comment type="similarity">
    <text evidence="7">Belongs to the binding-protein-dependent transport system permease family.</text>
</comment>
<dbReference type="AlphaFoldDB" id="A0A7W9S7H4"/>
<evidence type="ECO:0000256" key="7">
    <source>
        <dbReference type="RuleBase" id="RU363032"/>
    </source>
</evidence>
<keyword evidence="6 7" id="KW-0472">Membrane</keyword>
<dbReference type="Pfam" id="PF00528">
    <property type="entry name" value="BPD_transp_1"/>
    <property type="match status" value="1"/>
</dbReference>
<keyword evidence="5 7" id="KW-1133">Transmembrane helix</keyword>
<dbReference type="GO" id="GO:0005886">
    <property type="term" value="C:plasma membrane"/>
    <property type="evidence" value="ECO:0007669"/>
    <property type="project" value="UniProtKB-SubCell"/>
</dbReference>
<evidence type="ECO:0000256" key="4">
    <source>
        <dbReference type="ARBA" id="ARBA00022692"/>
    </source>
</evidence>
<evidence type="ECO:0000256" key="6">
    <source>
        <dbReference type="ARBA" id="ARBA00023136"/>
    </source>
</evidence>
<dbReference type="Proteomes" id="UP000533306">
    <property type="component" value="Unassembled WGS sequence"/>
</dbReference>
<accession>A0A7W9S7H4</accession>
<evidence type="ECO:0000259" key="8">
    <source>
        <dbReference type="PROSITE" id="PS50928"/>
    </source>
</evidence>
<feature type="transmembrane region" description="Helical" evidence="7">
    <location>
        <begin position="90"/>
        <end position="114"/>
    </location>
</feature>
<evidence type="ECO:0000256" key="5">
    <source>
        <dbReference type="ARBA" id="ARBA00022989"/>
    </source>
</evidence>